<keyword evidence="1" id="KW-0812">Transmembrane</keyword>
<dbReference type="Proteomes" id="UP000010792">
    <property type="component" value="Chromosome"/>
</dbReference>
<sequence length="80" mass="8659">MRQKVRANARRAGMSFTISARAGSRFNCDSDTGAYLSVVSLGGMMVANAPLWLWFRNGIGLGCCFLAGNLTNGTKFHRPC</sequence>
<evidence type="ECO:0000313" key="2">
    <source>
        <dbReference type="EMBL" id="CCF20624.1"/>
    </source>
</evidence>
<feature type="transmembrane region" description="Helical" evidence="1">
    <location>
        <begin position="34"/>
        <end position="55"/>
    </location>
</feature>
<evidence type="ECO:0000313" key="3">
    <source>
        <dbReference type="Proteomes" id="UP000010792"/>
    </source>
</evidence>
<protein>
    <submittedName>
        <fullName evidence="2">Uncharacterized protein</fullName>
    </submittedName>
</protein>
<keyword evidence="1" id="KW-0472">Membrane</keyword>
<proteinExistence type="predicted"/>
<dbReference type="STRING" id="1125847.NT26_2900"/>
<accession>L0NIC5</accession>
<dbReference type="EMBL" id="FO082820">
    <property type="protein sequence ID" value="CCF20624.1"/>
    <property type="molecule type" value="Genomic_DNA"/>
</dbReference>
<dbReference type="AlphaFoldDB" id="L0NIC5"/>
<keyword evidence="3" id="KW-1185">Reference proteome</keyword>
<reference evidence="2 3" key="1">
    <citation type="journal article" date="2013" name="Genome Biol. Evol.">
        <title>Life in an arsenic-containing gold mine: genome and physiology of the autotrophic arsenite-oxidizing bacterium rhizobium sp. NT-26.</title>
        <authorList>
            <person name="Andres J."/>
            <person name="Arsene-Ploetze F."/>
            <person name="Barbe V."/>
            <person name="Brochier-Armanet C."/>
            <person name="Cleiss-Arnold J."/>
            <person name="Coppee J.Y."/>
            <person name="Dillies M.A."/>
            <person name="Geist"/>
            <person name="L"/>
            <person name="Joublin A."/>
            <person name="Koechler S."/>
            <person name="Lassalle F."/>
            <person name="Marchal M."/>
            <person name="Medigue C."/>
            <person name="Muller D."/>
            <person name="Nesme X."/>
            <person name="Plewniak F."/>
            <person name="Proux C."/>
            <person name="Ramirez-Bahena M.H."/>
            <person name="Schenowitz C."/>
            <person name="Sismeiro O."/>
            <person name="Vallenet D."/>
            <person name="Santini J.M."/>
            <person name="Bertin P.N."/>
        </authorList>
    </citation>
    <scope>NUCLEOTIDE SEQUENCE [LARGE SCALE GENOMIC DNA]</scope>
    <source>
        <strain evidence="2 3">NT-26</strain>
    </source>
</reference>
<name>L0NIC5_9HYPH</name>
<dbReference type="KEGG" id="rht:NT26_2900"/>
<keyword evidence="1" id="KW-1133">Transmembrane helix</keyword>
<gene>
    <name evidence="2" type="ORF">NT26_2900</name>
</gene>
<evidence type="ECO:0000256" key="1">
    <source>
        <dbReference type="SAM" id="Phobius"/>
    </source>
</evidence>
<organism evidence="2 3">
    <name type="scientific">Pseudorhizobium banfieldiae</name>
    <dbReference type="NCBI Taxonomy" id="1125847"/>
    <lineage>
        <taxon>Bacteria</taxon>
        <taxon>Pseudomonadati</taxon>
        <taxon>Pseudomonadota</taxon>
        <taxon>Alphaproteobacteria</taxon>
        <taxon>Hyphomicrobiales</taxon>
        <taxon>Rhizobiaceae</taxon>
        <taxon>Rhizobium/Agrobacterium group</taxon>
        <taxon>Pseudorhizobium</taxon>
    </lineage>
</organism>